<name>A0A450TZ58_9GAMM</name>
<dbReference type="AlphaFoldDB" id="A0A450TZ58"/>
<dbReference type="EMBL" id="CAADFE010000069">
    <property type="protein sequence ID" value="VFJ75169.1"/>
    <property type="molecule type" value="Genomic_DNA"/>
</dbReference>
<proteinExistence type="predicted"/>
<organism evidence="1">
    <name type="scientific">Candidatus Kentrum sp. FW</name>
    <dbReference type="NCBI Taxonomy" id="2126338"/>
    <lineage>
        <taxon>Bacteria</taxon>
        <taxon>Pseudomonadati</taxon>
        <taxon>Pseudomonadota</taxon>
        <taxon>Gammaproteobacteria</taxon>
        <taxon>Candidatus Kentrum</taxon>
    </lineage>
</organism>
<sequence>MMQQFHPEYLIDGNHNKKSVLLPIQEWEEILLAMEELEDIRAYDEAKGTNEEVIPFERAVEEIEVTSHR</sequence>
<reference evidence="1" key="1">
    <citation type="submission" date="2019-02" db="EMBL/GenBank/DDBJ databases">
        <authorList>
            <person name="Gruber-Vodicka R. H."/>
            <person name="Seah K. B. B."/>
        </authorList>
    </citation>
    <scope>NUCLEOTIDE SEQUENCE</scope>
    <source>
        <strain evidence="1">BECK_BZ131</strain>
    </source>
</reference>
<gene>
    <name evidence="1" type="ORF">BECKFW1821C_GA0114237_106911</name>
</gene>
<evidence type="ECO:0000313" key="1">
    <source>
        <dbReference type="EMBL" id="VFJ75169.1"/>
    </source>
</evidence>
<protein>
    <recommendedName>
        <fullName evidence="2">Antitoxin Phd_YefM, type II toxin-antitoxin system</fullName>
    </recommendedName>
</protein>
<accession>A0A450TZ58</accession>
<evidence type="ECO:0008006" key="2">
    <source>
        <dbReference type="Google" id="ProtNLM"/>
    </source>
</evidence>